<comment type="caution">
    <text evidence="1">The sequence shown here is derived from an EMBL/GenBank/DDBJ whole genome shotgun (WGS) entry which is preliminary data.</text>
</comment>
<evidence type="ECO:0000313" key="1">
    <source>
        <dbReference type="EMBL" id="KAL0930480.1"/>
    </source>
</evidence>
<reference evidence="1 2" key="1">
    <citation type="journal article" date="2020" name="Phytopathology">
        <title>Genome Sequence Resources of Colletotrichum truncatum, C. plurivorum, C. musicola, and C. sojae: Four Species Pathogenic to Soybean (Glycine max).</title>
        <authorList>
            <person name="Rogerio F."/>
            <person name="Boufleur T.R."/>
            <person name="Ciampi-Guillardi M."/>
            <person name="Sukno S.A."/>
            <person name="Thon M.R."/>
            <person name="Massola Junior N.S."/>
            <person name="Baroncelli R."/>
        </authorList>
    </citation>
    <scope>NUCLEOTIDE SEQUENCE [LARGE SCALE GENOMIC DNA]</scope>
    <source>
        <strain evidence="1 2">CMES1059</strain>
    </source>
</reference>
<dbReference type="EMBL" id="VUJX02000011">
    <property type="protein sequence ID" value="KAL0930480.1"/>
    <property type="molecule type" value="Genomic_DNA"/>
</dbReference>
<gene>
    <name evidence="1" type="ORF">CTRU02_214555</name>
</gene>
<keyword evidence="2" id="KW-1185">Reference proteome</keyword>
<organism evidence="1 2">
    <name type="scientific">Colletotrichum truncatum</name>
    <name type="common">Anthracnose fungus</name>
    <name type="synonym">Colletotrichum capsici</name>
    <dbReference type="NCBI Taxonomy" id="5467"/>
    <lineage>
        <taxon>Eukaryota</taxon>
        <taxon>Fungi</taxon>
        <taxon>Dikarya</taxon>
        <taxon>Ascomycota</taxon>
        <taxon>Pezizomycotina</taxon>
        <taxon>Sordariomycetes</taxon>
        <taxon>Hypocreomycetidae</taxon>
        <taxon>Glomerellales</taxon>
        <taxon>Glomerellaceae</taxon>
        <taxon>Colletotrichum</taxon>
        <taxon>Colletotrichum truncatum species complex</taxon>
    </lineage>
</organism>
<protein>
    <submittedName>
        <fullName evidence="1">Upc2 protein</fullName>
    </submittedName>
</protein>
<sequence length="426" mass="47975">MTNNDSRSSKNPTTLYRASHKKSRTGCQECKRRHVKCDERRPICAKCRAFNRVCQYSHPSPKGTKKSASATRSYMSDWLNGGQYPESGSGPSSPPLNVTSVINNFILRKGGAKLPSPETSQPFTIDHIYLLNHLLTGNPVFTVVDDFTKPFLKASLDVAFVTPYVMDALLALAALHLAEVFPSKADHYSSLATNLQTRALEIFNKTKPDLSDTTCVPLFHFTAVIGILALHKTLRNHREEGCFQDFLASFADYLDIHRVVRGITASMWQNVRENFPHRSMSAIDSGRCSDGNPEAIALHEMLDQSNLEPSPLAACREAVEVLGFSFDTYRSLAKQSAHRSPSVMAFGTRINIEFIHLLRQYQPEALIIISYYSVLLQWSRDFWVIGDAGQFMLDSISNMLDEKWRKLLVRPRDMMLNAKCYEALSQ</sequence>
<dbReference type="Proteomes" id="UP000805649">
    <property type="component" value="Unassembled WGS sequence"/>
</dbReference>
<proteinExistence type="predicted"/>
<evidence type="ECO:0000313" key="2">
    <source>
        <dbReference type="Proteomes" id="UP000805649"/>
    </source>
</evidence>
<accession>A0ACC3YF42</accession>
<name>A0ACC3YF42_COLTU</name>